<evidence type="ECO:0000256" key="2">
    <source>
        <dbReference type="PROSITE-ProRule" id="PRU00497"/>
    </source>
</evidence>
<feature type="compositionally biased region" description="Low complexity" evidence="3">
    <location>
        <begin position="456"/>
        <end position="477"/>
    </location>
</feature>
<dbReference type="PANTHER" id="PTHR10380:SF173">
    <property type="entry name" value="CUTICULAR PROTEIN 47EF, ISOFORM C-RELATED"/>
    <property type="match status" value="1"/>
</dbReference>
<sequence length="477" mass="51836">TEPPNNQRTYDDMRLLVLTALVALSAAAPQYGYSAPRELDSAESVEVTAAPVVRSGYAAPRSLDSAESVEFIPILQDVRDHDEDGSHNFEIETGNGISISQSGDSYGNKQGVISFTHPDGTPFYMTFVADGNGFQPESSALPVAPAFPHPIPEFVLRQIEFARQEDEAAARAAASAPRASYSAPSSSEEDYNRKKRDAPYSVARSLDSDESFEVIPILRDVRDHHEDGTHNFEFETANGIAVSESGDAYGNKQGVISFTHPDGTPFYMTFVANEDGFQPESASLPVAPAFPHPIPEFVLRQIEFARQEDEAAARAAASAPRASYSAPSSSEEDYNRKKRDAPYSAARSLDSDESFEVIPILRDVRDHQEDGTHNFEFETANGIAVSESGDAYGNKQGVISFTHPDGTPFYMTFVANGDGFQPESASLPVAPAFPHPIPEFVLRQIEFARQEDEAAARSAASAPRASYSAPISSEEYN</sequence>
<keyword evidence="6" id="KW-1185">Reference proteome</keyword>
<feature type="signal peptide" evidence="4">
    <location>
        <begin position="1"/>
        <end position="27"/>
    </location>
</feature>
<feature type="chain" id="PRO_5043988050" description="Cuticle protein" evidence="4">
    <location>
        <begin position="28"/>
        <end position="477"/>
    </location>
</feature>
<dbReference type="GO" id="GO:0008010">
    <property type="term" value="F:structural constituent of chitin-based larval cuticle"/>
    <property type="evidence" value="ECO:0007669"/>
    <property type="project" value="TreeGrafter"/>
</dbReference>
<feature type="region of interest" description="Disordered" evidence="3">
    <location>
        <begin position="452"/>
        <end position="477"/>
    </location>
</feature>
<evidence type="ECO:0000256" key="4">
    <source>
        <dbReference type="SAM" id="SignalP"/>
    </source>
</evidence>
<keyword evidence="1 2" id="KW-0193">Cuticle</keyword>
<feature type="compositionally biased region" description="Low complexity" evidence="3">
    <location>
        <begin position="313"/>
        <end position="329"/>
    </location>
</feature>
<evidence type="ECO:0000256" key="3">
    <source>
        <dbReference type="SAM" id="MobiDB-lite"/>
    </source>
</evidence>
<dbReference type="GO" id="GO:0062129">
    <property type="term" value="C:chitin-based extracellular matrix"/>
    <property type="evidence" value="ECO:0007669"/>
    <property type="project" value="TreeGrafter"/>
</dbReference>
<dbReference type="Pfam" id="PF00379">
    <property type="entry name" value="Chitin_bind_4"/>
    <property type="match status" value="3"/>
</dbReference>
<dbReference type="EMBL" id="CAXKWB010000168">
    <property type="protein sequence ID" value="CAL4059620.1"/>
    <property type="molecule type" value="Genomic_DNA"/>
</dbReference>
<reference evidence="5 6" key="1">
    <citation type="submission" date="2024-05" db="EMBL/GenBank/DDBJ databases">
        <authorList>
            <person name="Wallberg A."/>
        </authorList>
    </citation>
    <scope>NUCLEOTIDE SEQUENCE [LARGE SCALE GENOMIC DNA]</scope>
</reference>
<evidence type="ECO:0008006" key="7">
    <source>
        <dbReference type="Google" id="ProtNLM"/>
    </source>
</evidence>
<name>A0AAV2PHQ1_MEGNR</name>
<comment type="caution">
    <text evidence="5">The sequence shown here is derived from an EMBL/GenBank/DDBJ whole genome shotgun (WGS) entry which is preliminary data.</text>
</comment>
<keyword evidence="4" id="KW-0732">Signal</keyword>
<protein>
    <recommendedName>
        <fullName evidence="7">Cuticle protein</fullName>
    </recommendedName>
</protein>
<dbReference type="PROSITE" id="PS51155">
    <property type="entry name" value="CHIT_BIND_RR_2"/>
    <property type="match status" value="3"/>
</dbReference>
<dbReference type="InterPro" id="IPR031311">
    <property type="entry name" value="CHIT_BIND_RR_consensus"/>
</dbReference>
<dbReference type="Proteomes" id="UP001497623">
    <property type="component" value="Unassembled WGS sequence"/>
</dbReference>
<evidence type="ECO:0000313" key="5">
    <source>
        <dbReference type="EMBL" id="CAL4059620.1"/>
    </source>
</evidence>
<evidence type="ECO:0000313" key="6">
    <source>
        <dbReference type="Proteomes" id="UP001497623"/>
    </source>
</evidence>
<feature type="region of interest" description="Disordered" evidence="3">
    <location>
        <begin position="310"/>
        <end position="348"/>
    </location>
</feature>
<dbReference type="AlphaFoldDB" id="A0AAV2PHQ1"/>
<feature type="non-terminal residue" evidence="5">
    <location>
        <position position="1"/>
    </location>
</feature>
<evidence type="ECO:0000256" key="1">
    <source>
        <dbReference type="ARBA" id="ARBA00022460"/>
    </source>
</evidence>
<proteinExistence type="predicted"/>
<accession>A0AAV2PHQ1</accession>
<dbReference type="InterPro" id="IPR000618">
    <property type="entry name" value="Insect_cuticle"/>
</dbReference>
<gene>
    <name evidence="5" type="ORF">MNOR_LOCUS726</name>
</gene>
<feature type="non-terminal residue" evidence="5">
    <location>
        <position position="477"/>
    </location>
</feature>
<dbReference type="InterPro" id="IPR050468">
    <property type="entry name" value="Cuticle_Struct_Prot"/>
</dbReference>
<dbReference type="PANTHER" id="PTHR10380">
    <property type="entry name" value="CUTICLE PROTEIN"/>
    <property type="match status" value="1"/>
</dbReference>
<feature type="compositionally biased region" description="Low complexity" evidence="3">
    <location>
        <begin position="170"/>
        <end position="186"/>
    </location>
</feature>
<organism evidence="5 6">
    <name type="scientific">Meganyctiphanes norvegica</name>
    <name type="common">Northern krill</name>
    <name type="synonym">Thysanopoda norvegica</name>
    <dbReference type="NCBI Taxonomy" id="48144"/>
    <lineage>
        <taxon>Eukaryota</taxon>
        <taxon>Metazoa</taxon>
        <taxon>Ecdysozoa</taxon>
        <taxon>Arthropoda</taxon>
        <taxon>Crustacea</taxon>
        <taxon>Multicrustacea</taxon>
        <taxon>Malacostraca</taxon>
        <taxon>Eumalacostraca</taxon>
        <taxon>Eucarida</taxon>
        <taxon>Euphausiacea</taxon>
        <taxon>Euphausiidae</taxon>
        <taxon>Meganyctiphanes</taxon>
    </lineage>
</organism>
<feature type="region of interest" description="Disordered" evidence="3">
    <location>
        <begin position="167"/>
        <end position="198"/>
    </location>
</feature>
<dbReference type="PROSITE" id="PS00233">
    <property type="entry name" value="CHIT_BIND_RR_1"/>
    <property type="match status" value="3"/>
</dbReference>